<keyword evidence="1" id="KW-0472">Membrane</keyword>
<dbReference type="PaxDb" id="3880-AET01998"/>
<name>G7LAT9_MEDTR</name>
<keyword evidence="1 2" id="KW-0812">Transmembrane</keyword>
<evidence type="ECO:0000256" key="1">
    <source>
        <dbReference type="SAM" id="Phobius"/>
    </source>
</evidence>
<reference evidence="2 4" key="1">
    <citation type="journal article" date="2011" name="Nature">
        <title>The Medicago genome provides insight into the evolution of rhizobial symbioses.</title>
        <authorList>
            <person name="Young N.D."/>
            <person name="Debelle F."/>
            <person name="Oldroyd G.E."/>
            <person name="Geurts R."/>
            <person name="Cannon S.B."/>
            <person name="Udvardi M.K."/>
            <person name="Benedito V.A."/>
            <person name="Mayer K.F."/>
            <person name="Gouzy J."/>
            <person name="Schoof H."/>
            <person name="Van de Peer Y."/>
            <person name="Proost S."/>
            <person name="Cook D.R."/>
            <person name="Meyers B.C."/>
            <person name="Spannagl M."/>
            <person name="Cheung F."/>
            <person name="De Mita S."/>
            <person name="Krishnakumar V."/>
            <person name="Gundlach H."/>
            <person name="Zhou S."/>
            <person name="Mudge J."/>
            <person name="Bharti A.K."/>
            <person name="Murray J.D."/>
            <person name="Naoumkina M.A."/>
            <person name="Rosen B."/>
            <person name="Silverstein K.A."/>
            <person name="Tang H."/>
            <person name="Rombauts S."/>
            <person name="Zhao P.X."/>
            <person name="Zhou P."/>
            <person name="Barbe V."/>
            <person name="Bardou P."/>
            <person name="Bechner M."/>
            <person name="Bellec A."/>
            <person name="Berger A."/>
            <person name="Berges H."/>
            <person name="Bidwell S."/>
            <person name="Bisseling T."/>
            <person name="Choisne N."/>
            <person name="Couloux A."/>
            <person name="Denny R."/>
            <person name="Deshpande S."/>
            <person name="Dai X."/>
            <person name="Doyle J.J."/>
            <person name="Dudez A.M."/>
            <person name="Farmer A.D."/>
            <person name="Fouteau S."/>
            <person name="Franken C."/>
            <person name="Gibelin C."/>
            <person name="Gish J."/>
            <person name="Goldstein S."/>
            <person name="Gonzalez A.J."/>
            <person name="Green P.J."/>
            <person name="Hallab A."/>
            <person name="Hartog M."/>
            <person name="Hua A."/>
            <person name="Humphray S.J."/>
            <person name="Jeong D.H."/>
            <person name="Jing Y."/>
            <person name="Jocker A."/>
            <person name="Kenton S.M."/>
            <person name="Kim D.J."/>
            <person name="Klee K."/>
            <person name="Lai H."/>
            <person name="Lang C."/>
            <person name="Lin S."/>
            <person name="Macmil S.L."/>
            <person name="Magdelenat G."/>
            <person name="Matthews L."/>
            <person name="McCorrison J."/>
            <person name="Monaghan E.L."/>
            <person name="Mun J.H."/>
            <person name="Najar F.Z."/>
            <person name="Nicholson C."/>
            <person name="Noirot C."/>
            <person name="O'Bleness M."/>
            <person name="Paule C.R."/>
            <person name="Poulain J."/>
            <person name="Prion F."/>
            <person name="Qin B."/>
            <person name="Qu C."/>
            <person name="Retzel E.F."/>
            <person name="Riddle C."/>
            <person name="Sallet E."/>
            <person name="Samain S."/>
            <person name="Samson N."/>
            <person name="Sanders I."/>
            <person name="Saurat O."/>
            <person name="Scarpelli C."/>
            <person name="Schiex T."/>
            <person name="Segurens B."/>
            <person name="Severin A.J."/>
            <person name="Sherrier D.J."/>
            <person name="Shi R."/>
            <person name="Sims S."/>
            <person name="Singer S.R."/>
            <person name="Sinharoy S."/>
            <person name="Sterck L."/>
            <person name="Viollet A."/>
            <person name="Wang B.B."/>
            <person name="Wang K."/>
            <person name="Wang M."/>
            <person name="Wang X."/>
            <person name="Warfsmann J."/>
            <person name="Weissenbach J."/>
            <person name="White D.D."/>
            <person name="White J.D."/>
            <person name="Wiley G.B."/>
            <person name="Wincker P."/>
            <person name="Xing Y."/>
            <person name="Yang L."/>
            <person name="Yao Z."/>
            <person name="Ying F."/>
            <person name="Zhai J."/>
            <person name="Zhou L."/>
            <person name="Zuber A."/>
            <person name="Denarie J."/>
            <person name="Dixon R.A."/>
            <person name="May G.D."/>
            <person name="Schwartz D.C."/>
            <person name="Rogers J."/>
            <person name="Quetier F."/>
            <person name="Town C.D."/>
            <person name="Roe B.A."/>
        </authorList>
    </citation>
    <scope>NUCLEOTIDE SEQUENCE [LARGE SCALE GENOMIC DNA]</scope>
    <source>
        <strain evidence="2">A17</strain>
        <strain evidence="3 4">cv. Jemalong A17</strain>
    </source>
</reference>
<dbReference type="HOGENOM" id="CLU_2761678_0_0_1"/>
<feature type="transmembrane region" description="Helical" evidence="1">
    <location>
        <begin position="45"/>
        <end position="64"/>
    </location>
</feature>
<protein>
    <submittedName>
        <fullName evidence="2">Transmembrane protein, putative</fullName>
    </submittedName>
</protein>
<dbReference type="EnsemblPlants" id="AET01998">
    <property type="protein sequence ID" value="AET01998"/>
    <property type="gene ID" value="MTR_8g027090"/>
</dbReference>
<dbReference type="Proteomes" id="UP000002051">
    <property type="component" value="Chromosome 8"/>
</dbReference>
<reference evidence="2 4" key="2">
    <citation type="journal article" date="2014" name="BMC Genomics">
        <title>An improved genome release (version Mt4.0) for the model legume Medicago truncatula.</title>
        <authorList>
            <person name="Tang H."/>
            <person name="Krishnakumar V."/>
            <person name="Bidwell S."/>
            <person name="Rosen B."/>
            <person name="Chan A."/>
            <person name="Zhou S."/>
            <person name="Gentzbittel L."/>
            <person name="Childs K.L."/>
            <person name="Yandell M."/>
            <person name="Gundlach H."/>
            <person name="Mayer K.F."/>
            <person name="Schwartz D.C."/>
            <person name="Town C.D."/>
        </authorList>
    </citation>
    <scope>GENOME REANNOTATION</scope>
    <source>
        <strain evidence="3 4">cv. Jemalong A17</strain>
    </source>
</reference>
<keyword evidence="1" id="KW-1133">Transmembrane helix</keyword>
<keyword evidence="4" id="KW-1185">Reference proteome</keyword>
<sequence>MVSKNLDQRRRTVGRGKFGRAARREQNVLDGELEKNLNGSKGEMIFGFLADVYLCSVLSLGWYFGFKVFG</sequence>
<evidence type="ECO:0000313" key="3">
    <source>
        <dbReference type="EnsemblPlants" id="AET01998"/>
    </source>
</evidence>
<organism evidence="2 4">
    <name type="scientific">Medicago truncatula</name>
    <name type="common">Barrel medic</name>
    <name type="synonym">Medicago tribuloides</name>
    <dbReference type="NCBI Taxonomy" id="3880"/>
    <lineage>
        <taxon>Eukaryota</taxon>
        <taxon>Viridiplantae</taxon>
        <taxon>Streptophyta</taxon>
        <taxon>Embryophyta</taxon>
        <taxon>Tracheophyta</taxon>
        <taxon>Spermatophyta</taxon>
        <taxon>Magnoliopsida</taxon>
        <taxon>eudicotyledons</taxon>
        <taxon>Gunneridae</taxon>
        <taxon>Pentapetalae</taxon>
        <taxon>rosids</taxon>
        <taxon>fabids</taxon>
        <taxon>Fabales</taxon>
        <taxon>Fabaceae</taxon>
        <taxon>Papilionoideae</taxon>
        <taxon>50 kb inversion clade</taxon>
        <taxon>NPAAA clade</taxon>
        <taxon>Hologalegina</taxon>
        <taxon>IRL clade</taxon>
        <taxon>Trifolieae</taxon>
        <taxon>Medicago</taxon>
    </lineage>
</organism>
<dbReference type="AlphaFoldDB" id="G7LAT9"/>
<gene>
    <name evidence="2" type="ordered locus">MTR_8g027090</name>
</gene>
<evidence type="ECO:0000313" key="2">
    <source>
        <dbReference type="EMBL" id="AET01998.1"/>
    </source>
</evidence>
<reference evidence="3" key="3">
    <citation type="submission" date="2015-04" db="UniProtKB">
        <authorList>
            <consortium name="EnsemblPlants"/>
        </authorList>
    </citation>
    <scope>IDENTIFICATION</scope>
    <source>
        <strain evidence="3">cv. Jemalong A17</strain>
    </source>
</reference>
<dbReference type="EMBL" id="CM001224">
    <property type="protein sequence ID" value="AET01998.1"/>
    <property type="molecule type" value="Genomic_DNA"/>
</dbReference>
<accession>G7LAT9</accession>
<proteinExistence type="predicted"/>
<evidence type="ECO:0000313" key="4">
    <source>
        <dbReference type="Proteomes" id="UP000002051"/>
    </source>
</evidence>